<dbReference type="Pfam" id="PF12697">
    <property type="entry name" value="Abhydrolase_6"/>
    <property type="match status" value="1"/>
</dbReference>
<dbReference type="PANTHER" id="PTHR43798">
    <property type="entry name" value="MONOACYLGLYCEROL LIPASE"/>
    <property type="match status" value="1"/>
</dbReference>
<dbReference type="SUPFAM" id="SSF53474">
    <property type="entry name" value="alpha/beta-Hydrolases"/>
    <property type="match status" value="1"/>
</dbReference>
<comment type="caution">
    <text evidence="2">The sequence shown here is derived from an EMBL/GenBank/DDBJ whole genome shotgun (WGS) entry which is preliminary data.</text>
</comment>
<protein>
    <submittedName>
        <fullName evidence="2">Alpha/beta hydrolase</fullName>
    </submittedName>
</protein>
<name>A0A940RX32_9ACTN</name>
<dbReference type="AlphaFoldDB" id="A0A940RX32"/>
<evidence type="ECO:0000313" key="3">
    <source>
        <dbReference type="Proteomes" id="UP000670475"/>
    </source>
</evidence>
<dbReference type="GO" id="GO:0016020">
    <property type="term" value="C:membrane"/>
    <property type="evidence" value="ECO:0007669"/>
    <property type="project" value="TreeGrafter"/>
</dbReference>
<dbReference type="Gene3D" id="3.40.50.1820">
    <property type="entry name" value="alpha/beta hydrolase"/>
    <property type="match status" value="1"/>
</dbReference>
<dbReference type="GO" id="GO:0016787">
    <property type="term" value="F:hydrolase activity"/>
    <property type="evidence" value="ECO:0007669"/>
    <property type="project" value="UniProtKB-KW"/>
</dbReference>
<keyword evidence="2" id="KW-0378">Hydrolase</keyword>
<dbReference type="PANTHER" id="PTHR43798:SF33">
    <property type="entry name" value="HYDROLASE, PUTATIVE (AFU_ORTHOLOGUE AFUA_2G14860)-RELATED"/>
    <property type="match status" value="1"/>
</dbReference>
<organism evidence="2 3">
    <name type="scientific">Streptomyces montanisoli</name>
    <dbReference type="NCBI Taxonomy" id="2798581"/>
    <lineage>
        <taxon>Bacteria</taxon>
        <taxon>Bacillati</taxon>
        <taxon>Actinomycetota</taxon>
        <taxon>Actinomycetes</taxon>
        <taxon>Kitasatosporales</taxon>
        <taxon>Streptomycetaceae</taxon>
        <taxon>Streptomyces</taxon>
    </lineage>
</organism>
<dbReference type="RefSeq" id="WP_209338982.1">
    <property type="nucleotide sequence ID" value="NZ_JAGIQL010000017.1"/>
</dbReference>
<proteinExistence type="predicted"/>
<dbReference type="EMBL" id="JAGIQL010000017">
    <property type="protein sequence ID" value="MBP0457209.1"/>
    <property type="molecule type" value="Genomic_DNA"/>
</dbReference>
<feature type="domain" description="AB hydrolase-1" evidence="1">
    <location>
        <begin position="36"/>
        <end position="268"/>
    </location>
</feature>
<accession>A0A940RX32</accession>
<dbReference type="InterPro" id="IPR050266">
    <property type="entry name" value="AB_hydrolase_sf"/>
</dbReference>
<evidence type="ECO:0000313" key="2">
    <source>
        <dbReference type="EMBL" id="MBP0457209.1"/>
    </source>
</evidence>
<evidence type="ECO:0000259" key="1">
    <source>
        <dbReference type="Pfam" id="PF12697"/>
    </source>
</evidence>
<dbReference type="InterPro" id="IPR029058">
    <property type="entry name" value="AB_hydrolase_fold"/>
</dbReference>
<dbReference type="Proteomes" id="UP000670475">
    <property type="component" value="Unassembled WGS sequence"/>
</dbReference>
<reference evidence="2" key="1">
    <citation type="submission" date="2021-03" db="EMBL/GenBank/DDBJ databases">
        <title>Whole genome sequence of Streptomyces bomunensis MMS17-BM035.</title>
        <authorList>
            <person name="Lee J.H."/>
        </authorList>
    </citation>
    <scope>NUCLEOTIDE SEQUENCE</scope>
    <source>
        <strain evidence="2">MMS17-BM035</strain>
    </source>
</reference>
<keyword evidence="3" id="KW-1185">Reference proteome</keyword>
<sequence length="306" mass="32054">MAKQREPLIFEVDGHRITAVTAGPAEPTGKPLIAALHGGTYTARYFDVAGAPEGSFLDVATAHGYPVVAFDRPGYGGSTPLEPDANTFTRHARLLGDAMAQAAARLAAGSVFLLGHSIGGMIALMIAASDPGFPLIGVSATGMGAVIPSGGAAEALGSLPPDETVDLPYQERDKVMFGPAHTYRSEGLRQAHESYAPVPVRELVQAPAWPREHLPTVAPRVAVPVHNALAEYDALWSSGPENVARFAALFTAAPFVDASVARGTGHCIDHHTLGHALHLRQLAFAEECAHWAATRQTAPRTAGDEG</sequence>
<dbReference type="PRINTS" id="PR00111">
    <property type="entry name" value="ABHYDROLASE"/>
</dbReference>
<dbReference type="InterPro" id="IPR000073">
    <property type="entry name" value="AB_hydrolase_1"/>
</dbReference>
<gene>
    <name evidence="2" type="ORF">JFN87_06800</name>
</gene>